<dbReference type="STRING" id="683260.SAMN05421874_111171"/>
<sequence>MLTTTRFPASPEESDAVRARMGQVFSDPPVLDGDADLRPVLPDTGGVPGTWVTAGGASAEQGVTVYVHGGGFSFSNPPMERIMAYRLSEATRRPAFAVDYRLAPAHPYPAAVEDVLAVYRSLLRQGVPAGRILLIGESAGATLVLSTLLMLREAGDPMPGGAVPVSPLTDLASKTAAQAGGARDSIDPSVMEPIAAQYLAGARPDQAPQSPIYGDLPGLPPLLLAIGGDEILLQDTHRFVDAASAAGVPVDLDVYEGMPHAFHAAVLFAKDTHLPTATTFLSRLTGWLDTEHESRGDIRPGGLAS</sequence>
<dbReference type="EMBL" id="FNFB01000011">
    <property type="protein sequence ID" value="SDK80988.1"/>
    <property type="molecule type" value="Genomic_DNA"/>
</dbReference>
<proteinExistence type="predicted"/>
<feature type="domain" description="Alpha/beta hydrolase fold-3" evidence="2">
    <location>
        <begin position="65"/>
        <end position="263"/>
    </location>
</feature>
<dbReference type="Gene3D" id="3.40.50.1820">
    <property type="entry name" value="alpha/beta hydrolase"/>
    <property type="match status" value="1"/>
</dbReference>
<dbReference type="GO" id="GO:0016787">
    <property type="term" value="F:hydrolase activity"/>
    <property type="evidence" value="ECO:0007669"/>
    <property type="project" value="UniProtKB-KW"/>
</dbReference>
<dbReference type="Pfam" id="PF07859">
    <property type="entry name" value="Abhydrolase_3"/>
    <property type="match status" value="1"/>
</dbReference>
<dbReference type="RefSeq" id="WP_245740352.1">
    <property type="nucleotide sequence ID" value="NZ_FNFB01000011.1"/>
</dbReference>
<accession>A0A1G9EY82</accession>
<evidence type="ECO:0000313" key="3">
    <source>
        <dbReference type="EMBL" id="SDK80988.1"/>
    </source>
</evidence>
<dbReference type="InterPro" id="IPR029058">
    <property type="entry name" value="AB_hydrolase_fold"/>
</dbReference>
<protein>
    <submittedName>
        <fullName evidence="3">Virginiamycin B lyase</fullName>
    </submittedName>
</protein>
<dbReference type="GO" id="GO:0016829">
    <property type="term" value="F:lyase activity"/>
    <property type="evidence" value="ECO:0007669"/>
    <property type="project" value="UniProtKB-KW"/>
</dbReference>
<dbReference type="InterPro" id="IPR050300">
    <property type="entry name" value="GDXG_lipolytic_enzyme"/>
</dbReference>
<dbReference type="InterPro" id="IPR013094">
    <property type="entry name" value="AB_hydrolase_3"/>
</dbReference>
<dbReference type="PANTHER" id="PTHR48081">
    <property type="entry name" value="AB HYDROLASE SUPERFAMILY PROTEIN C4A8.06C"/>
    <property type="match status" value="1"/>
</dbReference>
<keyword evidence="4" id="KW-1185">Reference proteome</keyword>
<evidence type="ECO:0000313" key="4">
    <source>
        <dbReference type="Proteomes" id="UP000198683"/>
    </source>
</evidence>
<evidence type="ECO:0000259" key="2">
    <source>
        <dbReference type="Pfam" id="PF07859"/>
    </source>
</evidence>
<evidence type="ECO:0000256" key="1">
    <source>
        <dbReference type="ARBA" id="ARBA00022801"/>
    </source>
</evidence>
<organism evidence="3 4">
    <name type="scientific">Nonomuraea maritima</name>
    <dbReference type="NCBI Taxonomy" id="683260"/>
    <lineage>
        <taxon>Bacteria</taxon>
        <taxon>Bacillati</taxon>
        <taxon>Actinomycetota</taxon>
        <taxon>Actinomycetes</taxon>
        <taxon>Streptosporangiales</taxon>
        <taxon>Streptosporangiaceae</taxon>
        <taxon>Nonomuraea</taxon>
    </lineage>
</organism>
<dbReference type="AlphaFoldDB" id="A0A1G9EY82"/>
<gene>
    <name evidence="3" type="ORF">SAMN05421874_111171</name>
</gene>
<dbReference type="Proteomes" id="UP000198683">
    <property type="component" value="Unassembled WGS sequence"/>
</dbReference>
<keyword evidence="1" id="KW-0378">Hydrolase</keyword>
<keyword evidence="3" id="KW-0456">Lyase</keyword>
<dbReference type="PANTHER" id="PTHR48081:SF8">
    <property type="entry name" value="ALPHA_BETA HYDROLASE FOLD-3 DOMAIN-CONTAINING PROTEIN-RELATED"/>
    <property type="match status" value="1"/>
</dbReference>
<reference evidence="3 4" key="1">
    <citation type="submission" date="2016-10" db="EMBL/GenBank/DDBJ databases">
        <authorList>
            <person name="de Groot N.N."/>
        </authorList>
    </citation>
    <scope>NUCLEOTIDE SEQUENCE [LARGE SCALE GENOMIC DNA]</scope>
    <source>
        <strain evidence="3 4">CGMCC 4.5681</strain>
    </source>
</reference>
<dbReference type="SUPFAM" id="SSF53474">
    <property type="entry name" value="alpha/beta-Hydrolases"/>
    <property type="match status" value="1"/>
</dbReference>
<name>A0A1G9EY82_9ACTN</name>